<keyword evidence="2" id="KW-0012">Acyltransferase</keyword>
<gene>
    <name evidence="2" type="ORF">Dda_1864</name>
</gene>
<keyword evidence="1" id="KW-0472">Membrane</keyword>
<reference evidence="2" key="1">
    <citation type="submission" date="2023-01" db="EMBL/GenBank/DDBJ databases">
        <title>The chitinases involved in constricting ring structure development in the nematode-trapping fungus Drechslerella dactyloides.</title>
        <authorList>
            <person name="Wang R."/>
            <person name="Zhang L."/>
            <person name="Tang P."/>
            <person name="Li S."/>
            <person name="Liang L."/>
        </authorList>
    </citation>
    <scope>NUCLEOTIDE SEQUENCE</scope>
    <source>
        <strain evidence="2">YMF1.00031</strain>
    </source>
</reference>
<protein>
    <submittedName>
        <fullName evidence="2">1-acyl-sn-glycerol-3-phosphate acyltransferase</fullName>
    </submittedName>
</protein>
<dbReference type="Proteomes" id="UP001221413">
    <property type="component" value="Unassembled WGS sequence"/>
</dbReference>
<keyword evidence="1" id="KW-1133">Transmembrane helix</keyword>
<keyword evidence="1" id="KW-0812">Transmembrane</keyword>
<evidence type="ECO:0000313" key="2">
    <source>
        <dbReference type="EMBL" id="KAJ6263301.1"/>
    </source>
</evidence>
<evidence type="ECO:0000313" key="3">
    <source>
        <dbReference type="Proteomes" id="UP001221413"/>
    </source>
</evidence>
<comment type="caution">
    <text evidence="2">The sequence shown here is derived from an EMBL/GenBank/DDBJ whole genome shotgun (WGS) entry which is preliminary data.</text>
</comment>
<dbReference type="AlphaFoldDB" id="A0AAD6J3B2"/>
<sequence length="107" mass="11517">MLYYLTIFMAVYASATLALALLGTMSSLARFGARLLVAYIIMCACALYGVAASIFLQLFGDVGVAQWTVARAFRYTLCPAIGVSFEMENEAGMTANRPAVFVGNHQS</sequence>
<dbReference type="GO" id="GO:0016746">
    <property type="term" value="F:acyltransferase activity"/>
    <property type="evidence" value="ECO:0007669"/>
    <property type="project" value="UniProtKB-KW"/>
</dbReference>
<accession>A0AAD6J3B2</accession>
<name>A0AAD6J3B2_DREDA</name>
<evidence type="ECO:0000256" key="1">
    <source>
        <dbReference type="SAM" id="Phobius"/>
    </source>
</evidence>
<organism evidence="2 3">
    <name type="scientific">Drechslerella dactyloides</name>
    <name type="common">Nematode-trapping fungus</name>
    <name type="synonym">Arthrobotrys dactyloides</name>
    <dbReference type="NCBI Taxonomy" id="74499"/>
    <lineage>
        <taxon>Eukaryota</taxon>
        <taxon>Fungi</taxon>
        <taxon>Dikarya</taxon>
        <taxon>Ascomycota</taxon>
        <taxon>Pezizomycotina</taxon>
        <taxon>Orbiliomycetes</taxon>
        <taxon>Orbiliales</taxon>
        <taxon>Orbiliaceae</taxon>
        <taxon>Drechslerella</taxon>
    </lineage>
</organism>
<proteinExistence type="predicted"/>
<keyword evidence="2" id="KW-0808">Transferase</keyword>
<feature type="transmembrane region" description="Helical" evidence="1">
    <location>
        <begin position="6"/>
        <end position="24"/>
    </location>
</feature>
<feature type="transmembrane region" description="Helical" evidence="1">
    <location>
        <begin position="36"/>
        <end position="59"/>
    </location>
</feature>
<dbReference type="EMBL" id="JAQGDS010000002">
    <property type="protein sequence ID" value="KAJ6263301.1"/>
    <property type="molecule type" value="Genomic_DNA"/>
</dbReference>
<keyword evidence="3" id="KW-1185">Reference proteome</keyword>